<evidence type="ECO:0000313" key="3">
    <source>
        <dbReference type="Proteomes" id="UP000265520"/>
    </source>
</evidence>
<dbReference type="AlphaFoldDB" id="A0A392QWW6"/>
<evidence type="ECO:0000259" key="1">
    <source>
        <dbReference type="Pfam" id="PF03732"/>
    </source>
</evidence>
<accession>A0A392QWW6</accession>
<dbReference type="EMBL" id="LXQA010161093">
    <property type="protein sequence ID" value="MCI27735.1"/>
    <property type="molecule type" value="Genomic_DNA"/>
</dbReference>
<keyword evidence="3" id="KW-1185">Reference proteome</keyword>
<sequence length="149" mass="17287">MSSYDSFRIMVAAARTNAQIVEALATLTNIVARDNQPERDGEMRLERFMKLKPPTFTGGYNPDEAYKWLEELEIIFEAMECSEEGKTTLGTYVLREEANVWWKNAKMRLGAGGMAIPWEMFKREFLVKYFPLDVKNKKVVEFMELKQGN</sequence>
<feature type="domain" description="Retrotransposon gag" evidence="1">
    <location>
        <begin position="93"/>
        <end position="149"/>
    </location>
</feature>
<evidence type="ECO:0000313" key="2">
    <source>
        <dbReference type="EMBL" id="MCI27735.1"/>
    </source>
</evidence>
<dbReference type="InterPro" id="IPR005162">
    <property type="entry name" value="Retrotrans_gag_dom"/>
</dbReference>
<feature type="non-terminal residue" evidence="2">
    <location>
        <position position="149"/>
    </location>
</feature>
<reference evidence="2 3" key="1">
    <citation type="journal article" date="2018" name="Front. Plant Sci.">
        <title>Red Clover (Trifolium pratense) and Zigzag Clover (T. medium) - A Picture of Genomic Similarities and Differences.</title>
        <authorList>
            <person name="Dluhosova J."/>
            <person name="Istvanek J."/>
            <person name="Nedelnik J."/>
            <person name="Repkova J."/>
        </authorList>
    </citation>
    <scope>NUCLEOTIDE SEQUENCE [LARGE SCALE GENOMIC DNA]</scope>
    <source>
        <strain evidence="3">cv. 10/8</strain>
        <tissue evidence="2">Leaf</tissue>
    </source>
</reference>
<name>A0A392QWW6_9FABA</name>
<proteinExistence type="predicted"/>
<protein>
    <recommendedName>
        <fullName evidence="1">Retrotransposon gag domain-containing protein</fullName>
    </recommendedName>
</protein>
<dbReference type="Pfam" id="PF03732">
    <property type="entry name" value="Retrotrans_gag"/>
    <property type="match status" value="1"/>
</dbReference>
<dbReference type="Proteomes" id="UP000265520">
    <property type="component" value="Unassembled WGS sequence"/>
</dbReference>
<organism evidence="2 3">
    <name type="scientific">Trifolium medium</name>
    <dbReference type="NCBI Taxonomy" id="97028"/>
    <lineage>
        <taxon>Eukaryota</taxon>
        <taxon>Viridiplantae</taxon>
        <taxon>Streptophyta</taxon>
        <taxon>Embryophyta</taxon>
        <taxon>Tracheophyta</taxon>
        <taxon>Spermatophyta</taxon>
        <taxon>Magnoliopsida</taxon>
        <taxon>eudicotyledons</taxon>
        <taxon>Gunneridae</taxon>
        <taxon>Pentapetalae</taxon>
        <taxon>rosids</taxon>
        <taxon>fabids</taxon>
        <taxon>Fabales</taxon>
        <taxon>Fabaceae</taxon>
        <taxon>Papilionoideae</taxon>
        <taxon>50 kb inversion clade</taxon>
        <taxon>NPAAA clade</taxon>
        <taxon>Hologalegina</taxon>
        <taxon>IRL clade</taxon>
        <taxon>Trifolieae</taxon>
        <taxon>Trifolium</taxon>
    </lineage>
</organism>
<comment type="caution">
    <text evidence="2">The sequence shown here is derived from an EMBL/GenBank/DDBJ whole genome shotgun (WGS) entry which is preliminary data.</text>
</comment>